<dbReference type="Proteomes" id="UP001153076">
    <property type="component" value="Unassembled WGS sequence"/>
</dbReference>
<proteinExistence type="predicted"/>
<evidence type="ECO:0000313" key="3">
    <source>
        <dbReference type="EMBL" id="KAJ8419728.1"/>
    </source>
</evidence>
<organism evidence="3 4">
    <name type="scientific">Carnegiea gigantea</name>
    <dbReference type="NCBI Taxonomy" id="171969"/>
    <lineage>
        <taxon>Eukaryota</taxon>
        <taxon>Viridiplantae</taxon>
        <taxon>Streptophyta</taxon>
        <taxon>Embryophyta</taxon>
        <taxon>Tracheophyta</taxon>
        <taxon>Spermatophyta</taxon>
        <taxon>Magnoliopsida</taxon>
        <taxon>eudicotyledons</taxon>
        <taxon>Gunneridae</taxon>
        <taxon>Pentapetalae</taxon>
        <taxon>Caryophyllales</taxon>
        <taxon>Cactineae</taxon>
        <taxon>Cactaceae</taxon>
        <taxon>Cactoideae</taxon>
        <taxon>Echinocereeae</taxon>
        <taxon>Carnegiea</taxon>
    </lineage>
</organism>
<comment type="caution">
    <text evidence="3">The sequence shown here is derived from an EMBL/GenBank/DDBJ whole genome shotgun (WGS) entry which is preliminary data.</text>
</comment>
<dbReference type="PANTHER" id="PTHR35218">
    <property type="entry name" value="RNASE H DOMAIN-CONTAINING PROTEIN"/>
    <property type="match status" value="1"/>
</dbReference>
<evidence type="ECO:0000313" key="4">
    <source>
        <dbReference type="Proteomes" id="UP001153076"/>
    </source>
</evidence>
<feature type="compositionally biased region" description="Polar residues" evidence="1">
    <location>
        <begin position="88"/>
        <end position="130"/>
    </location>
</feature>
<evidence type="ECO:0000259" key="2">
    <source>
        <dbReference type="Pfam" id="PF03372"/>
    </source>
</evidence>
<feature type="region of interest" description="Disordered" evidence="1">
    <location>
        <begin position="55"/>
        <end position="130"/>
    </location>
</feature>
<feature type="compositionally biased region" description="Low complexity" evidence="1">
    <location>
        <begin position="71"/>
        <end position="82"/>
    </location>
</feature>
<protein>
    <recommendedName>
        <fullName evidence="2">Endonuclease/exonuclease/phosphatase domain-containing protein</fullName>
    </recommendedName>
</protein>
<dbReference type="InterPro" id="IPR005135">
    <property type="entry name" value="Endo/exonuclease/phosphatase"/>
</dbReference>
<dbReference type="EMBL" id="JAKOGI010004528">
    <property type="protein sequence ID" value="KAJ8419728.1"/>
    <property type="molecule type" value="Genomic_DNA"/>
</dbReference>
<dbReference type="AlphaFoldDB" id="A0A9Q1GGZ1"/>
<feature type="domain" description="Endonuclease/exonuclease/phosphatase" evidence="2">
    <location>
        <begin position="165"/>
        <end position="364"/>
    </location>
</feature>
<reference evidence="3" key="1">
    <citation type="submission" date="2022-04" db="EMBL/GenBank/DDBJ databases">
        <title>Carnegiea gigantea Genome sequencing and assembly v2.</title>
        <authorList>
            <person name="Copetti D."/>
            <person name="Sanderson M.J."/>
            <person name="Burquez A."/>
            <person name="Wojciechowski M.F."/>
        </authorList>
    </citation>
    <scope>NUCLEOTIDE SEQUENCE</scope>
    <source>
        <strain evidence="3">SGP5-SGP5p</strain>
        <tissue evidence="3">Aerial part</tissue>
    </source>
</reference>
<dbReference type="Gene3D" id="3.60.10.10">
    <property type="entry name" value="Endonuclease/exonuclease/phosphatase"/>
    <property type="match status" value="1"/>
</dbReference>
<dbReference type="GO" id="GO:0003824">
    <property type="term" value="F:catalytic activity"/>
    <property type="evidence" value="ECO:0007669"/>
    <property type="project" value="InterPro"/>
</dbReference>
<accession>A0A9Q1GGZ1</accession>
<keyword evidence="4" id="KW-1185">Reference proteome</keyword>
<dbReference type="Pfam" id="PF03372">
    <property type="entry name" value="Exo_endo_phos"/>
    <property type="match status" value="1"/>
</dbReference>
<dbReference type="SUPFAM" id="SSF56219">
    <property type="entry name" value="DNase I-like"/>
    <property type="match status" value="1"/>
</dbReference>
<evidence type="ECO:0000256" key="1">
    <source>
        <dbReference type="SAM" id="MobiDB-lite"/>
    </source>
</evidence>
<dbReference type="InterPro" id="IPR036691">
    <property type="entry name" value="Endo/exonu/phosph_ase_sf"/>
</dbReference>
<gene>
    <name evidence="3" type="ORF">Cgig2_019166</name>
</gene>
<dbReference type="PANTHER" id="PTHR35218:SF7">
    <property type="entry name" value="ENDONUCLEASE_EXONUCLEASE_PHOSPHATASE"/>
    <property type="match status" value="1"/>
</dbReference>
<dbReference type="OrthoDB" id="1742140at2759"/>
<sequence length="471" mass="54688">MLIEVPIVGPFPEYVEFFNEMGQLIRQPIQFEWMPSKCAHCNMLGNTSEVCKKKKSNQNRMEWRPILKPPVTNETSNTVSSTPKSEDASSPNQAQCQAPTHKQKVTQPDSGLSSSITSPPEKNLSTPTSTLDHVPIENLVIHPNPFKEKKLRIRHRVIHVDSIANWNIRGLNWPNKQEDVKIFLHENKIGLVGLLETKIKEHNVRKVASRLFHNWEWFHNFSLNHKGRIWIAWNPRAYRAQLLHMLDQLIHCKVTQLSTNKIFFLSMIYGKNHEAQRHHLCNDLQNIAQTMDEAWCLMGDFNTICLKEDRIGGNEVQDNDIWEIATLLDTCEIQELKSSGAYYSWTNKTIWSRIDHVFLNDLWYEAHHQHPGDQLIAKQEQEARERYISIMSSSMELIKQQCKIDWIKYGDDSTRLFFAKAKQSKLSTYIYTLKDQNGDQVEGFDQGAPCFVFIRISWAHNPQGALKSTRM</sequence>
<name>A0A9Q1GGZ1_9CARY</name>